<dbReference type="Pfam" id="PF04639">
    <property type="entry name" value="Baculo_E56"/>
    <property type="match status" value="1"/>
</dbReference>
<comment type="similarity">
    <text evidence="2">Belongs to the baculoviridae E56 family.</text>
</comment>
<keyword evidence="12" id="KW-1185">Reference proteome</keyword>
<keyword evidence="7 10" id="KW-1133">Transmembrane helix</keyword>
<keyword evidence="6" id="KW-0426">Late protein</keyword>
<dbReference type="GO" id="GO:0055036">
    <property type="term" value="C:virion membrane"/>
    <property type="evidence" value="ECO:0007669"/>
    <property type="project" value="UniProtKB-SubCell"/>
</dbReference>
<dbReference type="GeneID" id="80538188"/>
<keyword evidence="9" id="KW-0325">Glycoprotein</keyword>
<keyword evidence="8 10" id="KW-0472">Membrane</keyword>
<protein>
    <submittedName>
        <fullName evidence="11">ODV-E56</fullName>
    </submittedName>
</protein>
<evidence type="ECO:0000313" key="11">
    <source>
        <dbReference type="EMBL" id="QDL56935.1"/>
    </source>
</evidence>
<dbReference type="InterPro" id="IPR006733">
    <property type="entry name" value="Baculo_ODV-E56"/>
</dbReference>
<evidence type="ECO:0000256" key="6">
    <source>
        <dbReference type="ARBA" id="ARBA00022921"/>
    </source>
</evidence>
<evidence type="ECO:0000256" key="4">
    <source>
        <dbReference type="ARBA" id="ARBA00022844"/>
    </source>
</evidence>
<evidence type="ECO:0000256" key="5">
    <source>
        <dbReference type="ARBA" id="ARBA00022879"/>
    </source>
</evidence>
<evidence type="ECO:0000256" key="8">
    <source>
        <dbReference type="ARBA" id="ARBA00023136"/>
    </source>
</evidence>
<feature type="transmembrane region" description="Helical" evidence="10">
    <location>
        <begin position="320"/>
        <end position="341"/>
    </location>
</feature>
<keyword evidence="4" id="KW-0946">Virion</keyword>
<reference evidence="11" key="1">
    <citation type="journal article" date="2019" name="Viruses">
        <title>A Nymphalid-Infecting Group I Alphabaculovirus Isolated from the Major Passion Fruit Caterpillar Pest Dione juno juno (Lepidoptera: Nymphalidae).</title>
        <authorList>
            <person name="Ribeiro B.M."/>
            <person name="Dos Santos E.R."/>
            <person name="Trentin L.B."/>
            <person name="da Silva L.A."/>
            <person name="de Melo F.L."/>
            <person name="Kitajima E.W."/>
            <person name="Ardisson-Araujo D.M.P."/>
        </authorList>
    </citation>
    <scope>NUCLEOTIDE SEQUENCE</scope>
    <source>
        <strain evidence="11">Araguari-MG</strain>
    </source>
</reference>
<evidence type="ECO:0000256" key="2">
    <source>
        <dbReference type="ARBA" id="ARBA00008534"/>
    </source>
</evidence>
<dbReference type="GO" id="GO:0019031">
    <property type="term" value="C:viral envelope"/>
    <property type="evidence" value="ECO:0007669"/>
    <property type="project" value="UniProtKB-KW"/>
</dbReference>
<gene>
    <name evidence="11" type="primary">odv-e56</name>
    <name evidence="11" type="ORF">DijuNPV-ORF-11</name>
</gene>
<evidence type="ECO:0000313" key="12">
    <source>
        <dbReference type="Proteomes" id="UP000831804"/>
    </source>
</evidence>
<dbReference type="KEGG" id="vg:80538188"/>
<keyword evidence="5" id="KW-0261">Viral envelope protein</keyword>
<sequence length="379" mass="40768">MTTFFSNLRRVNKVYPNQASFVTDNAQLLTTTPAGFTNVLNAPSTRNLGNGRYEPGYSLSNNQFVSAGDINRITRSNDVPRIRNVFKGINDSQIDSLNRLRRADNVPDANMHVKRTRADAVKQNFPETNVRSADGVDNALRQNPRLNTYLQNAKTAGVVTLLAGGAYLTFSAATLVQDIVNALNNTGGSYYVRGSDAGETADACLLLHRTCQRDPNMNTSDVSICARDPLISDTAQLQAICNGFNYEQEQSVCRQSDPAADPNSPQFVDISDLLPGQTIMCIEPYNLGDLIGDLGLDHLLGEEGLIGKSSNSSGSIGNKLMPIIWLIGTILFLGLIIYLIYKFIFKSGGGGGGGGRTAATGTAAPVIVMQTPLPRASTQ</sequence>
<organism evidence="11 12">
    <name type="scientific">Dione juno nucleopolyhedrovirus</name>
    <dbReference type="NCBI Taxonomy" id="2594175"/>
    <lineage>
        <taxon>Viruses</taxon>
        <taxon>Viruses incertae sedis</taxon>
        <taxon>Naldaviricetes</taxon>
        <taxon>Lefavirales</taxon>
        <taxon>Baculoviridae</taxon>
        <taxon>Alphabaculovirus</taxon>
        <taxon>Alphabaculovirus dijunonis</taxon>
    </lineage>
</organism>
<evidence type="ECO:0000256" key="7">
    <source>
        <dbReference type="ARBA" id="ARBA00022989"/>
    </source>
</evidence>
<evidence type="ECO:0000256" key="10">
    <source>
        <dbReference type="SAM" id="Phobius"/>
    </source>
</evidence>
<dbReference type="RefSeq" id="YP_010799763.1">
    <property type="nucleotide sequence ID" value="NC_076692.1"/>
</dbReference>
<proteinExistence type="inferred from homology"/>
<name>A0AAE6LC31_9ABAC</name>
<accession>A0AAE6LC31</accession>
<dbReference type="Proteomes" id="UP000831804">
    <property type="component" value="Segment"/>
</dbReference>
<evidence type="ECO:0000256" key="9">
    <source>
        <dbReference type="ARBA" id="ARBA00023180"/>
    </source>
</evidence>
<evidence type="ECO:0000256" key="3">
    <source>
        <dbReference type="ARBA" id="ARBA00022692"/>
    </source>
</evidence>
<keyword evidence="3 10" id="KW-0812">Transmembrane</keyword>
<comment type="subcellular location">
    <subcellularLocation>
        <location evidence="1">Virion membrane</location>
    </subcellularLocation>
</comment>
<evidence type="ECO:0000256" key="1">
    <source>
        <dbReference type="ARBA" id="ARBA00004182"/>
    </source>
</evidence>
<dbReference type="EMBL" id="MK558262">
    <property type="protein sequence ID" value="QDL56935.1"/>
    <property type="molecule type" value="Genomic_DNA"/>
</dbReference>